<evidence type="ECO:0000256" key="2">
    <source>
        <dbReference type="ARBA" id="ARBA00023043"/>
    </source>
</evidence>
<dbReference type="Pfam" id="PF13606">
    <property type="entry name" value="Ank_3"/>
    <property type="match status" value="1"/>
</dbReference>
<dbReference type="SUPFAM" id="SSF48403">
    <property type="entry name" value="Ankyrin repeat"/>
    <property type="match status" value="2"/>
</dbReference>
<dbReference type="EMBL" id="JAGHQM010000114">
    <property type="protein sequence ID" value="KAH0565278.1"/>
    <property type="molecule type" value="Genomic_DNA"/>
</dbReference>
<name>A0A9P8RT76_9PEZI</name>
<evidence type="ECO:0000259" key="5">
    <source>
        <dbReference type="Pfam" id="PF24883"/>
    </source>
</evidence>
<dbReference type="PROSITE" id="PS50088">
    <property type="entry name" value="ANK_REPEAT"/>
    <property type="match status" value="7"/>
</dbReference>
<proteinExistence type="predicted"/>
<feature type="domain" description="Nephrocystin 3-like N-terminal" evidence="5">
    <location>
        <begin position="168"/>
        <end position="323"/>
    </location>
</feature>
<evidence type="ECO:0000259" key="4">
    <source>
        <dbReference type="Pfam" id="PF22939"/>
    </source>
</evidence>
<feature type="repeat" description="ANK" evidence="3">
    <location>
        <begin position="919"/>
        <end position="940"/>
    </location>
</feature>
<dbReference type="Proteomes" id="UP000750711">
    <property type="component" value="Unassembled WGS sequence"/>
</dbReference>
<dbReference type="InterPro" id="IPR002110">
    <property type="entry name" value="Ankyrin_rpt"/>
</dbReference>
<feature type="repeat" description="ANK" evidence="3">
    <location>
        <begin position="886"/>
        <end position="918"/>
    </location>
</feature>
<evidence type="ECO:0000313" key="6">
    <source>
        <dbReference type="EMBL" id="KAH0565278.1"/>
    </source>
</evidence>
<dbReference type="InterPro" id="IPR056884">
    <property type="entry name" value="NPHP3-like_N"/>
</dbReference>
<dbReference type="InterPro" id="IPR027417">
    <property type="entry name" value="P-loop_NTPase"/>
</dbReference>
<dbReference type="SMART" id="SM00248">
    <property type="entry name" value="ANK"/>
    <property type="match status" value="14"/>
</dbReference>
<dbReference type="Gene3D" id="1.25.40.20">
    <property type="entry name" value="Ankyrin repeat-containing domain"/>
    <property type="match status" value="4"/>
</dbReference>
<dbReference type="PANTHER" id="PTHR24198">
    <property type="entry name" value="ANKYRIN REPEAT AND PROTEIN KINASE DOMAIN-CONTAINING PROTEIN"/>
    <property type="match status" value="1"/>
</dbReference>
<dbReference type="PANTHER" id="PTHR24198:SF165">
    <property type="entry name" value="ANKYRIN REPEAT-CONTAINING PROTEIN-RELATED"/>
    <property type="match status" value="1"/>
</dbReference>
<feature type="repeat" description="ANK" evidence="3">
    <location>
        <begin position="1405"/>
        <end position="1437"/>
    </location>
</feature>
<dbReference type="Gene3D" id="3.40.50.300">
    <property type="entry name" value="P-loop containing nucleotide triphosphate hydrolases"/>
    <property type="match status" value="1"/>
</dbReference>
<reference evidence="6" key="1">
    <citation type="submission" date="2021-03" db="EMBL/GenBank/DDBJ databases">
        <title>Comparative genomics and phylogenomic investigation of the class Geoglossomycetes provide insights into ecological specialization and systematics.</title>
        <authorList>
            <person name="Melie T."/>
            <person name="Pirro S."/>
            <person name="Miller A.N."/>
            <person name="Quandt A."/>
        </authorList>
    </citation>
    <scope>NUCLEOTIDE SEQUENCE</scope>
    <source>
        <strain evidence="6">CAQ_001_2017</strain>
    </source>
</reference>
<accession>A0A9P8RT76</accession>
<sequence length="1582" mass="175558">MSDPLSISAGVAGLVSLAIGLSQVNYDYIKAVKGFSKAWSSYVRELSALTSILVQAQQAIEVGGVGHLLVARTPDIPNAIINECRIELESLKQKLSKTGIKKSIEALKWPFTESETQKTVEMLHRFNSAFSLALSVDNLYLKELLDWFRPESDPQSLESVSEQLCESTGLYFLNNELYHNWRDKTVNVLWAYGQPGAGKTILSAAVMGNLGTTVPTDSLILYHFFSTERGKESWHDVLRHLIVQTLEQSKTKPQLAFDPPKKRHSKTKVLPKELADVLVDISKTSPRTYIVLDGLDECRHLAELIKLLLRLKDAPAKVLTTSRDLPDIRKHFAEFANLEVKVSRSDIDHYVAWRLQEGSEIEYGDFGDALKKEIASEIEQHVDGSCTTIKKIRNILKSFPADHEEAYQKTLNRILDQGPGRKELAAKALTWICHVQRPVKMTELQHALAIEKDAQNVDVEDIESPKTILSVCLGLIVISRTDQTVNMIHSTARTFVRSNREKLDPEPELTITQACLTYMVFPELASGPCKSIEEFRTRLSRLPFLDYSARFYGSHAREVEKPSFSQLEAFLEDDNFRESSWQVVQFVFDMDHQLAQAALSMIPNKASAIHVAAYWGFPSLLAAFIAKEPAVKDPQDLLVNKPDSHSWTPLHWAASNGHAGLVQTLLDSRAVIDAEDMSGWTPLFWAVVRGCSEVVSILLNRGADCFHVDGEGMTALHWAISTAQGAIMQQLLAHGERKSVLTPTTRIAHLKTPKQFTVSEAKSVVRSHKAFKGLLDVAAEASDLDTIGALLESRARTLELAGRSKYGYPRTDNNGFMTADPLIRTLWRAWGKGEVFWPREQRHSPLHAFRKRLLEQAIIRELLPIVNLLIELAREHDLNRDILSKEGKHYIHAAACCKDPAILMALIDKGIDVNVKTSHGSTPLHYACIEGSCETIKALLACERLEFAGGESFEESPLESFLTHERSRILRTATDPQGALEVCQAFFSKGLSPKSRDKEGNTLLHLAVATWNPAIIKLLVNSGVDMNARNKYNETPLHRLASSGPPKLGSWQAKSSGEASVVPKPFIDETIQMVLDLSEPENLALAAASYFKFYGESTPLARAINSKSWILADSLHERKARFHTNSIEIARGMLLGAARSRNLKFLLLVAENSTNLNPDGKSSDGNYSALADLIRDFKTASSPVKNSNSEAETPAVIVYTTPREVDPESDDSPETFFSILKAVIRAGADVRKKDYWKVDPLQHAIKARGPPEIVRILLDAGADLSHSNSKGRNTLQVAIAEGATAATISTLLQAGAEPYSQTDNGLDCFQLALINGFEENLSLLLEYIHTHPDCPDSHWLHNRPDEVTGEDTATFFLRALQTASAINTPDQFGHTLLFHAADEGNTKLAQELLEYGVDINASDKWNWAPIHAAVKSRKAETVELLLKSGAKIDQGLKSTHPYIRNERTLACSMNILHVAIYDMHGRSECVVPAIVRLLLEYGANPNEDYVNTESSENTRTSTLKLLFPLVLMYPMTQDILISQETIEAAQYLVDGGADASGVMDDMEIKHVAAFDGYESLWNSLRGGITPRKESNREGLSGQ</sequence>
<dbReference type="InterPro" id="IPR054471">
    <property type="entry name" value="GPIID_WHD"/>
</dbReference>
<organism evidence="6 7">
    <name type="scientific">Trichoglossum hirsutum</name>
    <dbReference type="NCBI Taxonomy" id="265104"/>
    <lineage>
        <taxon>Eukaryota</taxon>
        <taxon>Fungi</taxon>
        <taxon>Dikarya</taxon>
        <taxon>Ascomycota</taxon>
        <taxon>Pezizomycotina</taxon>
        <taxon>Geoglossomycetes</taxon>
        <taxon>Geoglossales</taxon>
        <taxon>Geoglossaceae</taxon>
        <taxon>Trichoglossum</taxon>
    </lineage>
</organism>
<dbReference type="InterPro" id="IPR036770">
    <property type="entry name" value="Ankyrin_rpt-contain_sf"/>
</dbReference>
<feature type="repeat" description="ANK" evidence="3">
    <location>
        <begin position="645"/>
        <end position="677"/>
    </location>
</feature>
<dbReference type="PRINTS" id="PR01415">
    <property type="entry name" value="ANKYRIN"/>
</dbReference>
<feature type="repeat" description="ANK" evidence="3">
    <location>
        <begin position="999"/>
        <end position="1031"/>
    </location>
</feature>
<keyword evidence="7" id="KW-1185">Reference proteome</keyword>
<dbReference type="SUPFAM" id="SSF52540">
    <property type="entry name" value="P-loop containing nucleoside triphosphate hydrolases"/>
    <property type="match status" value="1"/>
</dbReference>
<dbReference type="Pfam" id="PF22939">
    <property type="entry name" value="WHD_GPIID"/>
    <property type="match status" value="1"/>
</dbReference>
<evidence type="ECO:0000256" key="3">
    <source>
        <dbReference type="PROSITE-ProRule" id="PRU00023"/>
    </source>
</evidence>
<protein>
    <recommendedName>
        <fullName evidence="8">NACHT domain-containing protein</fullName>
    </recommendedName>
</protein>
<keyword evidence="1" id="KW-0677">Repeat</keyword>
<evidence type="ECO:0000256" key="1">
    <source>
        <dbReference type="ARBA" id="ARBA00022737"/>
    </source>
</evidence>
<gene>
    <name evidence="6" type="ORF">GP486_001328</name>
</gene>
<keyword evidence="2 3" id="KW-0040">ANK repeat</keyword>
<dbReference type="Pfam" id="PF24883">
    <property type="entry name" value="NPHP3_N"/>
    <property type="match status" value="1"/>
</dbReference>
<feature type="domain" description="GPI inositol-deacylase winged helix" evidence="4">
    <location>
        <begin position="418"/>
        <end position="499"/>
    </location>
</feature>
<dbReference type="PROSITE" id="PS50297">
    <property type="entry name" value="ANK_REP_REGION"/>
    <property type="match status" value="6"/>
</dbReference>
<feature type="repeat" description="ANK" evidence="3">
    <location>
        <begin position="678"/>
        <end position="710"/>
    </location>
</feature>
<feature type="repeat" description="ANK" evidence="3">
    <location>
        <begin position="1372"/>
        <end position="1404"/>
    </location>
</feature>
<dbReference type="Pfam" id="PF12796">
    <property type="entry name" value="Ank_2"/>
    <property type="match status" value="4"/>
</dbReference>
<evidence type="ECO:0000313" key="7">
    <source>
        <dbReference type="Proteomes" id="UP000750711"/>
    </source>
</evidence>
<comment type="caution">
    <text evidence="6">The sequence shown here is derived from an EMBL/GenBank/DDBJ whole genome shotgun (WGS) entry which is preliminary data.</text>
</comment>
<evidence type="ECO:0008006" key="8">
    <source>
        <dbReference type="Google" id="ProtNLM"/>
    </source>
</evidence>